<evidence type="ECO:0000313" key="3">
    <source>
        <dbReference type="Proteomes" id="UP000014605"/>
    </source>
</evidence>
<dbReference type="EMBL" id="ATFC01000009">
    <property type="protein sequence ID" value="EPF46473.1"/>
    <property type="molecule type" value="Genomic_DNA"/>
</dbReference>
<keyword evidence="1" id="KW-0812">Transmembrane</keyword>
<reference evidence="2 3" key="1">
    <citation type="submission" date="2013-04" db="EMBL/GenBank/DDBJ databases">
        <title>The Genome Sequence of Treponema vincentii F0403.</title>
        <authorList>
            <consortium name="The Broad Institute Genomics Platform"/>
            <person name="Earl A."/>
            <person name="Ward D."/>
            <person name="Feldgarden M."/>
            <person name="Gevers D."/>
            <person name="Leonetti C."/>
            <person name="Izard J."/>
            <person name="Walker B."/>
            <person name="Young S."/>
            <person name="Zeng Q."/>
            <person name="Gargeya S."/>
            <person name="Fitzgerald M."/>
            <person name="Haas B."/>
            <person name="Abouelleil A."/>
            <person name="Allen A.W."/>
            <person name="Alvarado L."/>
            <person name="Arachchi H.M."/>
            <person name="Berlin A.M."/>
            <person name="Chapman S.B."/>
            <person name="Gainer-Dewar J."/>
            <person name="Goldberg J."/>
            <person name="Griggs A."/>
            <person name="Gujja S."/>
            <person name="Hansen M."/>
            <person name="Howarth C."/>
            <person name="Imamovic A."/>
            <person name="Ireland A."/>
            <person name="Larimer J."/>
            <person name="McCowan C."/>
            <person name="Murphy C."/>
            <person name="Pearson M."/>
            <person name="Poon T.W."/>
            <person name="Priest M."/>
            <person name="Roberts A."/>
            <person name="Saif S."/>
            <person name="Shea T."/>
            <person name="Sisk P."/>
            <person name="Sykes S."/>
            <person name="Wortman J."/>
            <person name="Nusbaum C."/>
            <person name="Birren B."/>
        </authorList>
    </citation>
    <scope>NUCLEOTIDE SEQUENCE [LARGE SCALE GENOMIC DNA]</scope>
    <source>
        <strain evidence="2 3">F0403</strain>
    </source>
</reference>
<dbReference type="Proteomes" id="UP000014605">
    <property type="component" value="Unassembled WGS sequence"/>
</dbReference>
<dbReference type="PATRIC" id="fig|1125702.3.peg.2052"/>
<keyword evidence="1" id="KW-0472">Membrane</keyword>
<evidence type="ECO:0000256" key="1">
    <source>
        <dbReference type="SAM" id="Phobius"/>
    </source>
</evidence>
<feature type="transmembrane region" description="Helical" evidence="1">
    <location>
        <begin position="68"/>
        <end position="89"/>
    </location>
</feature>
<sequence length="1312" mass="145702">MALIHVYNSIGQDVTTYETCGVLKDALPSIDWEHALILKAGKAVAPDYLLQDDDIIFIRMIPATGAEFLIVSMVLLLIAGVAGGIYTGVQLYNQRQQLEALQKAQKNAKAKNAIEQLPFVKGAQNRAATGQYFPYTIGESLFTPYLLCPSHYTIEGARGEDQYLNLVLECGFNDILIKKLQMKNTSVKTWNTETPQNGVFNFDAGTYYDSRNRIEIRQTGDFTIDAFNKKIIGVGVNKQIPHEHAGDDAEENARIEKEWKAGVVQELASHPMAVEVIVLFDGLRRYEDDAWKSQSVTLQAEWTNNPEDTEPTWNAFDSGFVQNGTVSNTFEYNTKKQMRYCATQTFTASQAYGKKISVRLKRLTPKAKSNSQENVILLAVQTTCYDAKKSSAAALVAAQVLEADKRDKCTRIGIRVIANENTADMLDSFSVIQSGAARTWDKDTRAWSTTKAPTRNLASWTLEILTSPHHKPSQYADDELDLASFGAWYEYCEKMGFYADGVITRGEKKKNTIDTLCQNGNAALIYNEFTGKIEAVIDNGRPYSVALLNSENIISIQTSKDFKRKTDGKKVTYINRDAGYDADSVVFMRNGKEYNPETDTITTTALKYITDYKMAYKYVWRQMAEEAASPRTVVVKVGAEGAYYPLFSRVEVQHRALPVGLSHAVVKEIKWHDGLLKTITLDGYVDFPEGKRCGVLIHCIDNKGHGICAIEVAGVGKTDTLKVVSKVRQSADSIPHSGDVLSFGILDADGGFQAVTRTMKIVNIEPADHGYSLTLKDYNPALYEYGNLPEYKSNITYIPDGNPKPHTPDKGYVTRDELKKVNEQAVKQAALEAAAKAAQAAIDVIARGDTFSDVFQLNGYGTSLEALIDKMDEDARNAKDGLSITKDEILLKVSDTEDALRAYLKLTKETILARVEDDKNQLNSTILQTKKAILAQVRDDKNQLLGKLDVQAGALHALVEGGGAAGQMALTVNLPVIIDDATRQKLIKASTLEKVNAVYAKVKDTDYYGIKGNAGEDAIKPLWEDARRAALLASQISLEADQIQFKSKNVFVNGKLKADYIDVLELAVKKTFTEKLIVQALLIDTDDKSDKDFEAWFDKTNGLKINNKGDEIFRVDTAGNVFAKNANFENTTLVNGSFSGNINTPVFEVSKVQSKTKEVAINTDETLKSVYSRAGRFYYECIDKNKNIDLFKAQLLYMDYRNSKRKIPLYLAGKTYWVDVTVDQDVYELYLYTYEDTLKYCYVETLSSTNTSVIPIGVNADERVPKNILLGVKDGSSTVKVKNLPTIPGETGSLYTYTIPFLGDVKILCVSP</sequence>
<gene>
    <name evidence="2" type="ORF">HMPREF1222_01995</name>
</gene>
<name>S3L7Q6_9SPIR</name>
<accession>S3L7Q6</accession>
<dbReference type="GeneID" id="301462114"/>
<keyword evidence="3" id="KW-1185">Reference proteome</keyword>
<organism evidence="2 3">
    <name type="scientific">Treponema vincentii F0403</name>
    <dbReference type="NCBI Taxonomy" id="1125702"/>
    <lineage>
        <taxon>Bacteria</taxon>
        <taxon>Pseudomonadati</taxon>
        <taxon>Spirochaetota</taxon>
        <taxon>Spirochaetia</taxon>
        <taxon>Spirochaetales</taxon>
        <taxon>Treponemataceae</taxon>
        <taxon>Treponema</taxon>
    </lineage>
</organism>
<proteinExistence type="predicted"/>
<comment type="caution">
    <text evidence="2">The sequence shown here is derived from an EMBL/GenBank/DDBJ whole genome shotgun (WGS) entry which is preliminary data.</text>
</comment>
<evidence type="ECO:0008006" key="4">
    <source>
        <dbReference type="Google" id="ProtNLM"/>
    </source>
</evidence>
<protein>
    <recommendedName>
        <fullName evidence="4">Tip attachment protein J domain-containing protein</fullName>
    </recommendedName>
</protein>
<evidence type="ECO:0000313" key="2">
    <source>
        <dbReference type="EMBL" id="EPF46473.1"/>
    </source>
</evidence>
<dbReference type="RefSeq" id="WP_016519280.1">
    <property type="nucleotide sequence ID" value="NZ_KE332512.1"/>
</dbReference>
<keyword evidence="1" id="KW-1133">Transmembrane helix</keyword>
<dbReference type="HOGENOM" id="CLU_266957_0_0_12"/>